<proteinExistence type="predicted"/>
<sequence length="78" mass="9014">MYYIDLVSVGESLFRIRNSKAETDTPKSLLFGGFLFSKAYNAKSKIQSEIYDRIALYLVPNQLELTQIIFLVLYTNQI</sequence>
<accession>A0A2M6WKR1</accession>
<gene>
    <name evidence="1" type="ORF">COU06_00260</name>
</gene>
<dbReference type="AlphaFoldDB" id="A0A2M6WKR1"/>
<reference evidence="2" key="1">
    <citation type="submission" date="2017-09" db="EMBL/GenBank/DDBJ databases">
        <title>Depth-based differentiation of microbial function through sediment-hosted aquifers and enrichment of novel symbionts in the deep terrestrial subsurface.</title>
        <authorList>
            <person name="Probst A.J."/>
            <person name="Ladd B."/>
            <person name="Jarett J.K."/>
            <person name="Geller-Mcgrath D.E."/>
            <person name="Sieber C.M.K."/>
            <person name="Emerson J.B."/>
            <person name="Anantharaman K."/>
            <person name="Thomas B.C."/>
            <person name="Malmstrom R."/>
            <person name="Stieglmeier M."/>
            <person name="Klingl A."/>
            <person name="Woyke T."/>
            <person name="Ryan C.M."/>
            <person name="Banfield J.F."/>
        </authorList>
    </citation>
    <scope>NUCLEOTIDE SEQUENCE [LARGE SCALE GENOMIC DNA]</scope>
</reference>
<comment type="caution">
    <text evidence="1">The sequence shown here is derived from an EMBL/GenBank/DDBJ whole genome shotgun (WGS) entry which is preliminary data.</text>
</comment>
<organism evidence="1 2">
    <name type="scientific">Candidatus Harrisonbacteria bacterium CG10_big_fil_rev_8_21_14_0_10_38_8</name>
    <dbReference type="NCBI Taxonomy" id="1974582"/>
    <lineage>
        <taxon>Bacteria</taxon>
        <taxon>Candidatus Harrisoniibacteriota</taxon>
    </lineage>
</organism>
<dbReference type="Proteomes" id="UP000229112">
    <property type="component" value="Unassembled WGS sequence"/>
</dbReference>
<evidence type="ECO:0000313" key="2">
    <source>
        <dbReference type="Proteomes" id="UP000229112"/>
    </source>
</evidence>
<evidence type="ECO:0000313" key="1">
    <source>
        <dbReference type="EMBL" id="PIT93391.1"/>
    </source>
</evidence>
<name>A0A2M6WKR1_9BACT</name>
<dbReference type="EMBL" id="PFAY01000002">
    <property type="protein sequence ID" value="PIT93391.1"/>
    <property type="molecule type" value="Genomic_DNA"/>
</dbReference>
<protein>
    <submittedName>
        <fullName evidence="1">Uncharacterized protein</fullName>
    </submittedName>
</protein>